<evidence type="ECO:0000256" key="3">
    <source>
        <dbReference type="ARBA" id="ARBA00026188"/>
    </source>
</evidence>
<sequence>MDTKRRKLDDPVTIESLAESLDRPRWLKLVHDSPSVETFEAYLKVFFNDGEVWKEYIEHEMAKNDDAKVEALFSRCLTKVFDVELWKVYLRYVRKVNDIVTGGEQARAVVMKAYDFAIDNMGLDFINGQEIWDEYFRFLNEWNPVSSIEQSSKNAHLRSLYRKLIGTPLRQLDQNWRKYLDFENETDQVNARRHINEKSQEYMKLRPLNQELINLTAYLRPSDEAKNSRNQLEHWKRWIAWERSNKLNLPQESVEKRVNFVYRLSTQYLRFQPEVWYNYAVYLFASGKSEQGMEVLGHALVLNPESISLVLLVSGQYESSSDIEKIKESWNRLIDRLTKHYDSEENEKTKATLGQCITCVYSLLMKACRRAAGMKEARSIFSVARKFKGVTWHIFVDYAMMEHQNSDLKIALRCFELAMKYFGKDYAFVETYLNFLLSMNDLGNSKKLLEQSIENFKDKRSTLEKVYRRFYRIELEFGDTDSIRTLEKRYREAFPDSNEFQFLSKSFGEFNAIKLLDEYTLTGKEEALDNVAEIKLKEIEMPEIEPFAVRDEIYNLLRYLPKSEYYDDKPPVFDVKKSVQFFRNIKLT</sequence>
<dbReference type="SUPFAM" id="SSF48452">
    <property type="entry name" value="TPR-like"/>
    <property type="match status" value="1"/>
</dbReference>
<dbReference type="GO" id="GO:0005634">
    <property type="term" value="C:nucleus"/>
    <property type="evidence" value="ECO:0007669"/>
    <property type="project" value="UniProtKB-SubCell"/>
</dbReference>
<keyword evidence="7" id="KW-1185">Reference proteome</keyword>
<dbReference type="GO" id="GO:0180010">
    <property type="term" value="P:co-transcriptional mRNA 3'-end processing, cleavage and polyadenylation pathway"/>
    <property type="evidence" value="ECO:0007669"/>
    <property type="project" value="UniProtKB-UniRule"/>
</dbReference>
<comment type="caution">
    <text evidence="6">The sequence shown here is derived from an EMBL/GenBank/DDBJ whole genome shotgun (WGS) entry which is preliminary data.</text>
</comment>
<dbReference type="InterPro" id="IPR011990">
    <property type="entry name" value="TPR-like_helical_dom_sf"/>
</dbReference>
<keyword evidence="4" id="KW-0963">Cytoplasm</keyword>
<keyword evidence="4" id="KW-0507">mRNA processing</keyword>
<organism evidence="6 7">
    <name type="scientific">Ogataea polymorpha</name>
    <dbReference type="NCBI Taxonomy" id="460523"/>
    <lineage>
        <taxon>Eukaryota</taxon>
        <taxon>Fungi</taxon>
        <taxon>Dikarya</taxon>
        <taxon>Ascomycota</taxon>
        <taxon>Saccharomycotina</taxon>
        <taxon>Pichiomycetes</taxon>
        <taxon>Pichiales</taxon>
        <taxon>Pichiaceae</taxon>
        <taxon>Ogataea</taxon>
    </lineage>
</organism>
<evidence type="ECO:0000256" key="4">
    <source>
        <dbReference type="RuleBase" id="RU369035"/>
    </source>
</evidence>
<gene>
    <name evidence="6" type="ORF">OGATHE_006558</name>
</gene>
<evidence type="ECO:0000256" key="1">
    <source>
        <dbReference type="ARBA" id="ARBA00022737"/>
    </source>
</evidence>
<dbReference type="GO" id="GO:0005737">
    <property type="term" value="C:cytoplasm"/>
    <property type="evidence" value="ECO:0007669"/>
    <property type="project" value="UniProtKB-SubCell"/>
</dbReference>
<dbReference type="SMART" id="SM00386">
    <property type="entry name" value="HAT"/>
    <property type="match status" value="5"/>
</dbReference>
<evidence type="ECO:0000259" key="5">
    <source>
        <dbReference type="Pfam" id="PF05843"/>
    </source>
</evidence>
<reference evidence="6" key="2">
    <citation type="submission" date="2021-01" db="EMBL/GenBank/DDBJ databases">
        <authorList>
            <person name="Schikora-Tamarit M.A."/>
        </authorList>
    </citation>
    <scope>NUCLEOTIDE SEQUENCE</scope>
    <source>
        <strain evidence="6">NCAIM Y.01608</strain>
    </source>
</reference>
<dbReference type="Gene3D" id="1.25.40.1040">
    <property type="match status" value="1"/>
</dbReference>
<comment type="function">
    <text evidence="4">Component of the cleavage factor IA (CFIA) complex, which is involved in the endonucleolytic cleavage during polyadenylation-dependent pre-mRNA 3'-end formation.</text>
</comment>
<dbReference type="PANTHER" id="PTHR19980">
    <property type="entry name" value="RNA CLEAVAGE STIMULATION FACTOR"/>
    <property type="match status" value="1"/>
</dbReference>
<dbReference type="AlphaFoldDB" id="A0A1B7SQL2"/>
<evidence type="ECO:0000313" key="7">
    <source>
        <dbReference type="Proteomes" id="UP000788993"/>
    </source>
</evidence>
<dbReference type="GO" id="GO:0003729">
    <property type="term" value="F:mRNA binding"/>
    <property type="evidence" value="ECO:0007669"/>
    <property type="project" value="TreeGrafter"/>
</dbReference>
<dbReference type="EMBL" id="JAEUBD010001571">
    <property type="protein sequence ID" value="KAH3658832.1"/>
    <property type="molecule type" value="Genomic_DNA"/>
</dbReference>
<dbReference type="Proteomes" id="UP000788993">
    <property type="component" value="Unassembled WGS sequence"/>
</dbReference>
<dbReference type="InterPro" id="IPR019734">
    <property type="entry name" value="TPR_rpt"/>
</dbReference>
<dbReference type="InterPro" id="IPR008847">
    <property type="entry name" value="Suf"/>
</dbReference>
<dbReference type="PROSITE" id="PS50005">
    <property type="entry name" value="TPR"/>
    <property type="match status" value="1"/>
</dbReference>
<dbReference type="InterPro" id="IPR003107">
    <property type="entry name" value="HAT"/>
</dbReference>
<comment type="subcellular location">
    <subcellularLocation>
        <location evidence="4">Nucleus</location>
    </subcellularLocation>
    <subcellularLocation>
        <location evidence="4">Cytoplasm</location>
    </subcellularLocation>
    <text evidence="4">Nucleus and/or cytoplasm.</text>
</comment>
<evidence type="ECO:0000256" key="2">
    <source>
        <dbReference type="ARBA" id="ARBA00023242"/>
    </source>
</evidence>
<reference evidence="6" key="1">
    <citation type="journal article" date="2021" name="Open Biol.">
        <title>Shared evolutionary footprints suggest mitochondrial oxidative damage underlies multiple complex I losses in fungi.</title>
        <authorList>
            <person name="Schikora-Tamarit M.A."/>
            <person name="Marcet-Houben M."/>
            <person name="Nosek J."/>
            <person name="Gabaldon T."/>
        </authorList>
    </citation>
    <scope>NUCLEOTIDE SEQUENCE</scope>
    <source>
        <strain evidence="6">NCAIM Y.01608</strain>
    </source>
</reference>
<evidence type="ECO:0000313" key="6">
    <source>
        <dbReference type="EMBL" id="KAH3658832.1"/>
    </source>
</evidence>
<dbReference type="InterPro" id="IPR045243">
    <property type="entry name" value="Rna14-like"/>
</dbReference>
<protein>
    <recommendedName>
        <fullName evidence="3 4">mRNA 3'-end-processing protein RNA14</fullName>
    </recommendedName>
</protein>
<keyword evidence="2 4" id="KW-0539">Nucleus</keyword>
<dbReference type="OrthoDB" id="26282at2759"/>
<name>A0A1B7SQL2_9ASCO</name>
<dbReference type="RefSeq" id="XP_018213431.1">
    <property type="nucleotide sequence ID" value="XM_018355942.1"/>
</dbReference>
<feature type="domain" description="Suppressor of forked" evidence="5">
    <location>
        <begin position="24"/>
        <end position="506"/>
    </location>
</feature>
<proteinExistence type="predicted"/>
<dbReference type="Pfam" id="PF05843">
    <property type="entry name" value="Suf"/>
    <property type="match status" value="1"/>
</dbReference>
<accession>A0A1B7SQL2</accession>
<dbReference type="PANTHER" id="PTHR19980:SF0">
    <property type="entry name" value="CLEAVAGE STIMULATION FACTOR SUBUNIT 3"/>
    <property type="match status" value="1"/>
</dbReference>
<keyword evidence="1" id="KW-0677">Repeat</keyword>